<protein>
    <recommendedName>
        <fullName evidence="1">HicB-like antitoxin of toxin-antitoxin system domain-containing protein</fullName>
    </recommendedName>
</protein>
<organism evidence="2 3">
    <name type="scientific">Fimbriimonas ginsengisoli Gsoil 348</name>
    <dbReference type="NCBI Taxonomy" id="661478"/>
    <lineage>
        <taxon>Bacteria</taxon>
        <taxon>Bacillati</taxon>
        <taxon>Armatimonadota</taxon>
        <taxon>Fimbriimonadia</taxon>
        <taxon>Fimbriimonadales</taxon>
        <taxon>Fimbriimonadaceae</taxon>
        <taxon>Fimbriimonas</taxon>
    </lineage>
</organism>
<dbReference type="Gene3D" id="3.30.160.250">
    <property type="match status" value="1"/>
</dbReference>
<dbReference type="InterPro" id="IPR035069">
    <property type="entry name" value="TTHA1013/TTHA0281-like"/>
</dbReference>
<name>A0A068NLA0_FIMGI</name>
<evidence type="ECO:0000313" key="2">
    <source>
        <dbReference type="EMBL" id="AIE84192.1"/>
    </source>
</evidence>
<dbReference type="OrthoDB" id="9807959at2"/>
<evidence type="ECO:0000313" key="3">
    <source>
        <dbReference type="Proteomes" id="UP000027982"/>
    </source>
</evidence>
<dbReference type="STRING" id="661478.OP10G_0824"/>
<dbReference type="eggNOG" id="COG1598">
    <property type="taxonomic scope" value="Bacteria"/>
</dbReference>
<proteinExistence type="predicted"/>
<dbReference type="Proteomes" id="UP000027982">
    <property type="component" value="Chromosome"/>
</dbReference>
<accession>A0A068NLA0</accession>
<dbReference type="KEGG" id="fgi:OP10G_0824"/>
<dbReference type="InterPro" id="IPR051404">
    <property type="entry name" value="TA_system_antitoxin"/>
</dbReference>
<feature type="domain" description="HicB-like antitoxin of toxin-antitoxin system" evidence="1">
    <location>
        <begin position="6"/>
        <end position="67"/>
    </location>
</feature>
<dbReference type="RefSeq" id="WP_084178800.1">
    <property type="nucleotide sequence ID" value="NZ_CP007139.1"/>
</dbReference>
<dbReference type="Pfam" id="PF15919">
    <property type="entry name" value="HicB_lk_antitox"/>
    <property type="match status" value="1"/>
</dbReference>
<dbReference type="SUPFAM" id="SSF143100">
    <property type="entry name" value="TTHA1013/TTHA0281-like"/>
    <property type="match status" value="1"/>
</dbReference>
<dbReference type="PANTHER" id="PTHR34504">
    <property type="entry name" value="ANTITOXIN HICB"/>
    <property type="match status" value="1"/>
</dbReference>
<dbReference type="EMBL" id="CP007139">
    <property type="protein sequence ID" value="AIE84192.1"/>
    <property type="molecule type" value="Genomic_DNA"/>
</dbReference>
<dbReference type="HOGENOM" id="CLU_114047_2_2_0"/>
<gene>
    <name evidence="2" type="ORF">OP10G_0824</name>
</gene>
<evidence type="ECO:0000259" key="1">
    <source>
        <dbReference type="Pfam" id="PF15919"/>
    </source>
</evidence>
<sequence length="73" mass="7990">MSSLAYSVVYETQPGSNWSAYVPDLPGCVSTGKTLDEIQRNIREAVEGHIQVMREFGDEIPHPSTLVGVVEVV</sequence>
<keyword evidence="3" id="KW-1185">Reference proteome</keyword>
<dbReference type="InterPro" id="IPR031807">
    <property type="entry name" value="HicB-like"/>
</dbReference>
<reference evidence="2 3" key="1">
    <citation type="journal article" date="2014" name="PLoS ONE">
        <title>The first complete genome sequence of the class fimbriimonadia in the phylum armatimonadetes.</title>
        <authorList>
            <person name="Hu Z.Y."/>
            <person name="Wang Y.Z."/>
            <person name="Im W.T."/>
            <person name="Wang S.Y."/>
            <person name="Zhao G.P."/>
            <person name="Zheng H.J."/>
            <person name="Quan Z.X."/>
        </authorList>
    </citation>
    <scope>NUCLEOTIDE SEQUENCE [LARGE SCALE GENOMIC DNA]</scope>
    <source>
        <strain evidence="2">Gsoil 348</strain>
    </source>
</reference>
<dbReference type="PANTHER" id="PTHR34504:SF2">
    <property type="entry name" value="UPF0150 PROTEIN SSL0259"/>
    <property type="match status" value="1"/>
</dbReference>
<dbReference type="AlphaFoldDB" id="A0A068NLA0"/>